<keyword evidence="2 3" id="KW-0802">TPR repeat</keyword>
<feature type="transmembrane region" description="Helical" evidence="4">
    <location>
        <begin position="21"/>
        <end position="46"/>
    </location>
</feature>
<gene>
    <name evidence="5" type="ORF">GKC30_12395</name>
</gene>
<dbReference type="InterPro" id="IPR051012">
    <property type="entry name" value="CellSynth/LPSAsmb/PSIAsmb"/>
</dbReference>
<keyword evidence="1" id="KW-0677">Repeat</keyword>
<dbReference type="EMBL" id="WODC01000008">
    <property type="protein sequence ID" value="MUM78436.1"/>
    <property type="molecule type" value="Genomic_DNA"/>
</dbReference>
<evidence type="ECO:0000256" key="4">
    <source>
        <dbReference type="SAM" id="Phobius"/>
    </source>
</evidence>
<proteinExistence type="predicted"/>
<dbReference type="AlphaFoldDB" id="A0A7K1KQQ7"/>
<keyword evidence="6" id="KW-1185">Reference proteome</keyword>
<name>A0A7K1KQQ7_9BACT</name>
<reference evidence="5 6" key="1">
    <citation type="submission" date="2019-11" db="EMBL/GenBank/DDBJ databases">
        <title>Pseudodesulfovibrio alkaliphilus, sp. nov., an alkaliphilic sulfate-reducing bacteria from mud volcano of Taman peninsula, Russia.</title>
        <authorList>
            <person name="Frolova A."/>
            <person name="Merkel A.Y."/>
            <person name="Slobodkin A.I."/>
        </authorList>
    </citation>
    <scope>NUCLEOTIDE SEQUENCE [LARGE SCALE GENOMIC DNA]</scope>
    <source>
        <strain evidence="5 6">F-1</strain>
    </source>
</reference>
<keyword evidence="4" id="KW-0812">Transmembrane</keyword>
<organism evidence="5 6">
    <name type="scientific">Pseudodesulfovibrio alkaliphilus</name>
    <dbReference type="NCBI Taxonomy" id="2661613"/>
    <lineage>
        <taxon>Bacteria</taxon>
        <taxon>Pseudomonadati</taxon>
        <taxon>Thermodesulfobacteriota</taxon>
        <taxon>Desulfovibrionia</taxon>
        <taxon>Desulfovibrionales</taxon>
        <taxon>Desulfovibrionaceae</taxon>
    </lineage>
</organism>
<sequence>MGKHKREREAEAVRQQHVRKSTCILLVVAALLAGTFLGNALTMIYVGQREGHQAVVSGFSGQSGTQASPHAADSAILARLEADAAADSTNPDAWVALGNYCFDHDLPAKGAAAYERAVELAPMRPGVWSDLGVMYRRTERFDKAIDAFSHAASLDPSHITSRFNMGVVYLHDLGDRENALKVWREVLAIDPSAVTPTGRPVAALVSELEK</sequence>
<dbReference type="InterPro" id="IPR019734">
    <property type="entry name" value="TPR_rpt"/>
</dbReference>
<keyword evidence="4" id="KW-0472">Membrane</keyword>
<dbReference type="PROSITE" id="PS50005">
    <property type="entry name" value="TPR"/>
    <property type="match status" value="1"/>
</dbReference>
<evidence type="ECO:0000256" key="2">
    <source>
        <dbReference type="ARBA" id="ARBA00022803"/>
    </source>
</evidence>
<keyword evidence="4" id="KW-1133">Transmembrane helix</keyword>
<dbReference type="SMART" id="SM00028">
    <property type="entry name" value="TPR"/>
    <property type="match status" value="3"/>
</dbReference>
<dbReference type="InterPro" id="IPR011990">
    <property type="entry name" value="TPR-like_helical_dom_sf"/>
</dbReference>
<dbReference type="Gene3D" id="1.25.40.10">
    <property type="entry name" value="Tetratricopeptide repeat domain"/>
    <property type="match status" value="1"/>
</dbReference>
<dbReference type="Proteomes" id="UP000461162">
    <property type="component" value="Unassembled WGS sequence"/>
</dbReference>
<accession>A0A7K1KQQ7</accession>
<evidence type="ECO:0000313" key="5">
    <source>
        <dbReference type="EMBL" id="MUM78436.1"/>
    </source>
</evidence>
<dbReference type="RefSeq" id="WP_155935145.1">
    <property type="nucleotide sequence ID" value="NZ_WODC01000008.1"/>
</dbReference>
<dbReference type="Pfam" id="PF13432">
    <property type="entry name" value="TPR_16"/>
    <property type="match status" value="1"/>
</dbReference>
<dbReference type="Pfam" id="PF13181">
    <property type="entry name" value="TPR_8"/>
    <property type="match status" value="1"/>
</dbReference>
<dbReference type="SUPFAM" id="SSF48452">
    <property type="entry name" value="TPR-like"/>
    <property type="match status" value="1"/>
</dbReference>
<comment type="caution">
    <text evidence="5">The sequence shown here is derived from an EMBL/GenBank/DDBJ whole genome shotgun (WGS) entry which is preliminary data.</text>
</comment>
<dbReference type="PANTHER" id="PTHR45586:SF1">
    <property type="entry name" value="LIPOPOLYSACCHARIDE ASSEMBLY PROTEIN B"/>
    <property type="match status" value="1"/>
</dbReference>
<evidence type="ECO:0000313" key="6">
    <source>
        <dbReference type="Proteomes" id="UP000461162"/>
    </source>
</evidence>
<dbReference type="PANTHER" id="PTHR45586">
    <property type="entry name" value="TPR REPEAT-CONTAINING PROTEIN PA4667"/>
    <property type="match status" value="1"/>
</dbReference>
<protein>
    <submittedName>
        <fullName evidence="5">Tetratricopeptide repeat protein</fullName>
    </submittedName>
</protein>
<evidence type="ECO:0000256" key="1">
    <source>
        <dbReference type="ARBA" id="ARBA00022737"/>
    </source>
</evidence>
<feature type="repeat" description="TPR" evidence="3">
    <location>
        <begin position="125"/>
        <end position="158"/>
    </location>
</feature>
<evidence type="ECO:0000256" key="3">
    <source>
        <dbReference type="PROSITE-ProRule" id="PRU00339"/>
    </source>
</evidence>